<dbReference type="SUPFAM" id="SSF56784">
    <property type="entry name" value="HAD-like"/>
    <property type="match status" value="1"/>
</dbReference>
<dbReference type="Gene3D" id="3.40.50.1000">
    <property type="entry name" value="HAD superfamily/HAD-like"/>
    <property type="match status" value="1"/>
</dbReference>
<keyword evidence="1" id="KW-1133">Transmembrane helix</keyword>
<reference evidence="2" key="1">
    <citation type="journal article" date="2021" name="PeerJ">
        <title>Extensive microbial diversity within the chicken gut microbiome revealed by metagenomics and culture.</title>
        <authorList>
            <person name="Gilroy R."/>
            <person name="Ravi A."/>
            <person name="Getino M."/>
            <person name="Pursley I."/>
            <person name="Horton D.L."/>
            <person name="Alikhan N.F."/>
            <person name="Baker D."/>
            <person name="Gharbi K."/>
            <person name="Hall N."/>
            <person name="Watson M."/>
            <person name="Adriaenssens E.M."/>
            <person name="Foster-Nyarko E."/>
            <person name="Jarju S."/>
            <person name="Secka A."/>
            <person name="Antonio M."/>
            <person name="Oren A."/>
            <person name="Chaudhuri R.R."/>
            <person name="La Ragione R."/>
            <person name="Hildebrand F."/>
            <person name="Pallen M.J."/>
        </authorList>
    </citation>
    <scope>NUCLEOTIDE SEQUENCE</scope>
    <source>
        <strain evidence="2">CHK195-9823</strain>
    </source>
</reference>
<keyword evidence="1" id="KW-0812">Transmembrane</keyword>
<dbReference type="Pfam" id="PF00702">
    <property type="entry name" value="Hydrolase"/>
    <property type="match status" value="1"/>
</dbReference>
<dbReference type="Gene3D" id="1.10.150.240">
    <property type="entry name" value="Putative phosphatase, domain 2"/>
    <property type="match status" value="1"/>
</dbReference>
<dbReference type="CDD" id="cd02603">
    <property type="entry name" value="HAD_sEH-N_like"/>
    <property type="match status" value="1"/>
</dbReference>
<dbReference type="InterPro" id="IPR023214">
    <property type="entry name" value="HAD_sf"/>
</dbReference>
<evidence type="ECO:0000313" key="2">
    <source>
        <dbReference type="EMBL" id="HIV37895.1"/>
    </source>
</evidence>
<keyword evidence="1" id="KW-0472">Membrane</keyword>
<organism evidence="2 3">
    <name type="scientific">Candidatus Blautia stercorigallinarum</name>
    <dbReference type="NCBI Taxonomy" id="2838501"/>
    <lineage>
        <taxon>Bacteria</taxon>
        <taxon>Bacillati</taxon>
        <taxon>Bacillota</taxon>
        <taxon>Clostridia</taxon>
        <taxon>Lachnospirales</taxon>
        <taxon>Lachnospiraceae</taxon>
        <taxon>Blautia</taxon>
    </lineage>
</organism>
<dbReference type="InterPro" id="IPR006439">
    <property type="entry name" value="HAD-SF_hydro_IA"/>
</dbReference>
<comment type="caution">
    <text evidence="2">The sequence shown here is derived from an EMBL/GenBank/DDBJ whole genome shotgun (WGS) entry which is preliminary data.</text>
</comment>
<dbReference type="InterPro" id="IPR036412">
    <property type="entry name" value="HAD-like_sf"/>
</dbReference>
<dbReference type="SFLD" id="SFLDG01129">
    <property type="entry name" value="C1.5:_HAD__Beta-PGM__Phosphata"/>
    <property type="match status" value="1"/>
</dbReference>
<name>A0A9D1PAY0_9FIRM</name>
<dbReference type="AlphaFoldDB" id="A0A9D1PAY0"/>
<evidence type="ECO:0000313" key="3">
    <source>
        <dbReference type="Proteomes" id="UP000886814"/>
    </source>
</evidence>
<dbReference type="PANTHER" id="PTHR43611:SF3">
    <property type="entry name" value="FLAVIN MONONUCLEOTIDE HYDROLASE 1, CHLOROPLATIC"/>
    <property type="match status" value="1"/>
</dbReference>
<dbReference type="NCBIfam" id="TIGR01509">
    <property type="entry name" value="HAD-SF-IA-v3"/>
    <property type="match status" value="1"/>
</dbReference>
<dbReference type="Proteomes" id="UP000886814">
    <property type="component" value="Unassembled WGS sequence"/>
</dbReference>
<accession>A0A9D1PAY0</accession>
<gene>
    <name evidence="2" type="ORF">H9747_02675</name>
</gene>
<feature type="transmembrane region" description="Helical" evidence="1">
    <location>
        <begin position="40"/>
        <end position="59"/>
    </location>
</feature>
<dbReference type="EMBL" id="DXIQ01000015">
    <property type="protein sequence ID" value="HIV37895.1"/>
    <property type="molecule type" value="Genomic_DNA"/>
</dbReference>
<dbReference type="SFLD" id="SFLDS00003">
    <property type="entry name" value="Haloacid_Dehalogenase"/>
    <property type="match status" value="1"/>
</dbReference>
<dbReference type="PANTHER" id="PTHR43611">
    <property type="entry name" value="ALPHA-D-GLUCOSE 1-PHOSPHATE PHOSPHATASE"/>
    <property type="match status" value="1"/>
</dbReference>
<sequence>MKNLKRLLALIGVILLAGMYILTLIFALTDNSAAGNMLMASLFGTVIIPVLIYAILLVYKWTRPEDEVIPKILAETSEIDTLIFDIGKVLVRYDWKKLLRDLKYDEETAHAVAKAVFLSDTWTEGDRGILSEEELLQAFINNDPAHEKQIRETFDRMGETIRVYSYTKSWLTYFKKRGYKLYILSNFSKPLFDRCQKEMKFLDLMEGGYMSWQIHCLKPEPEIYQKLIQNFNIDPSRAVFIDDLLDNVAEARAQGLHAVHFTGRKSAMRQLADFGVK</sequence>
<reference evidence="2" key="2">
    <citation type="submission" date="2021-04" db="EMBL/GenBank/DDBJ databases">
        <authorList>
            <person name="Gilroy R."/>
        </authorList>
    </citation>
    <scope>NUCLEOTIDE SEQUENCE</scope>
    <source>
        <strain evidence="2">CHK195-9823</strain>
    </source>
</reference>
<proteinExistence type="predicted"/>
<feature type="transmembrane region" description="Helical" evidence="1">
    <location>
        <begin position="7"/>
        <end position="28"/>
    </location>
</feature>
<evidence type="ECO:0000256" key="1">
    <source>
        <dbReference type="SAM" id="Phobius"/>
    </source>
</evidence>
<dbReference type="InterPro" id="IPR023198">
    <property type="entry name" value="PGP-like_dom2"/>
</dbReference>
<protein>
    <submittedName>
        <fullName evidence="2">HAD family phosphatase</fullName>
    </submittedName>
</protein>